<evidence type="ECO:0000256" key="5">
    <source>
        <dbReference type="ARBA" id="ARBA00022840"/>
    </source>
</evidence>
<keyword evidence="4 7" id="KW-0418">Kinase</keyword>
<dbReference type="AlphaFoldDB" id="A0A2S2PGD3"/>
<dbReference type="PANTHER" id="PTHR11584">
    <property type="entry name" value="SERINE/THREONINE PROTEIN KINASE"/>
    <property type="match status" value="1"/>
</dbReference>
<keyword evidence="1" id="KW-0723">Serine/threonine-protein kinase</keyword>
<sequence>MATGEPPFTELGSAVAAVFKVGFYKTHPEIPVELSDRASNFILRCFTVDPDKRATATDLLEDSFMNEKKKTSKALIAPLEFNRSVSVPVEKGIKTNQVSVNQENINKSPSKHVLKEDSEGAYIGVCLYTAG</sequence>
<keyword evidence="3" id="KW-0547">Nucleotide-binding</keyword>
<evidence type="ECO:0000256" key="4">
    <source>
        <dbReference type="ARBA" id="ARBA00022777"/>
    </source>
</evidence>
<dbReference type="PANTHER" id="PTHR11584:SF394">
    <property type="entry name" value="APOPTOTIC SIGNAL-REGULATING KINASE 1, ISOFORM C"/>
    <property type="match status" value="1"/>
</dbReference>
<protein>
    <submittedName>
        <fullName evidence="7">Mitogen-activated protein kinase kinase kinase 5</fullName>
    </submittedName>
</protein>
<evidence type="ECO:0000259" key="6">
    <source>
        <dbReference type="PROSITE" id="PS50011"/>
    </source>
</evidence>
<accession>A0A2S2PGD3</accession>
<dbReference type="Gene3D" id="1.10.510.10">
    <property type="entry name" value="Transferase(Phosphotransferase) domain 1"/>
    <property type="match status" value="1"/>
</dbReference>
<keyword evidence="2" id="KW-0808">Transferase</keyword>
<dbReference type="EMBL" id="GGMR01015874">
    <property type="protein sequence ID" value="MBY28493.1"/>
    <property type="molecule type" value="Transcribed_RNA"/>
</dbReference>
<reference evidence="7" key="1">
    <citation type="submission" date="2018-04" db="EMBL/GenBank/DDBJ databases">
        <title>Transcriptome of Schizaphis graminum biotype I.</title>
        <authorList>
            <person name="Scully E.D."/>
            <person name="Geib S.M."/>
            <person name="Palmer N.A."/>
            <person name="Koch K."/>
            <person name="Bradshaw J."/>
            <person name="Heng-Moss T."/>
            <person name="Sarath G."/>
        </authorList>
    </citation>
    <scope>NUCLEOTIDE SEQUENCE</scope>
</reference>
<evidence type="ECO:0000256" key="1">
    <source>
        <dbReference type="ARBA" id="ARBA00022527"/>
    </source>
</evidence>
<proteinExistence type="predicted"/>
<evidence type="ECO:0000256" key="2">
    <source>
        <dbReference type="ARBA" id="ARBA00022679"/>
    </source>
</evidence>
<dbReference type="SUPFAM" id="SSF56112">
    <property type="entry name" value="Protein kinase-like (PK-like)"/>
    <property type="match status" value="1"/>
</dbReference>
<keyword evidence="5" id="KW-0067">ATP-binding</keyword>
<dbReference type="PROSITE" id="PS50011">
    <property type="entry name" value="PROTEIN_KINASE_DOM"/>
    <property type="match status" value="1"/>
</dbReference>
<dbReference type="GO" id="GO:0004674">
    <property type="term" value="F:protein serine/threonine kinase activity"/>
    <property type="evidence" value="ECO:0007669"/>
    <property type="project" value="UniProtKB-KW"/>
</dbReference>
<gene>
    <name evidence="7" type="primary">MAP3K5_3</name>
    <name evidence="7" type="ORF">g.107959</name>
</gene>
<dbReference type="GO" id="GO:0005524">
    <property type="term" value="F:ATP binding"/>
    <property type="evidence" value="ECO:0007669"/>
    <property type="project" value="UniProtKB-KW"/>
</dbReference>
<dbReference type="InterPro" id="IPR011009">
    <property type="entry name" value="Kinase-like_dom_sf"/>
</dbReference>
<evidence type="ECO:0000313" key="7">
    <source>
        <dbReference type="EMBL" id="MBY28493.1"/>
    </source>
</evidence>
<evidence type="ECO:0000256" key="3">
    <source>
        <dbReference type="ARBA" id="ARBA00022741"/>
    </source>
</evidence>
<feature type="domain" description="Protein kinase" evidence="6">
    <location>
        <begin position="1"/>
        <end position="65"/>
    </location>
</feature>
<organism evidence="7">
    <name type="scientific">Schizaphis graminum</name>
    <name type="common">Green bug aphid</name>
    <dbReference type="NCBI Taxonomy" id="13262"/>
    <lineage>
        <taxon>Eukaryota</taxon>
        <taxon>Metazoa</taxon>
        <taxon>Ecdysozoa</taxon>
        <taxon>Arthropoda</taxon>
        <taxon>Hexapoda</taxon>
        <taxon>Insecta</taxon>
        <taxon>Pterygota</taxon>
        <taxon>Neoptera</taxon>
        <taxon>Paraneoptera</taxon>
        <taxon>Hemiptera</taxon>
        <taxon>Sternorrhyncha</taxon>
        <taxon>Aphidomorpha</taxon>
        <taxon>Aphidoidea</taxon>
        <taxon>Aphididae</taxon>
        <taxon>Aphidini</taxon>
        <taxon>Schizaphis</taxon>
    </lineage>
</organism>
<name>A0A2S2PGD3_SCHGA</name>
<dbReference type="InterPro" id="IPR000719">
    <property type="entry name" value="Prot_kinase_dom"/>
</dbReference>